<sequence length="361" mass="38324">MKNLAFAGAMIASCTLASPAFAHNVRADDHAPIGVSADHTHKKGEVMFSLRYMHMAMSGNQVGTDGISNDAIVTTIPNRFAGMPMQPPTLRLVPQSMAKDMVMLGAMYSPADWITLVAMLPYSERESNITTYAGPTGTTVLGDFQTNPKGIGDISAGAIFPLLGQKPATSDTGTELNLRAVVGMPTGSIDETGQTLSPMNTQPTMVMPYGMQSGSGTWDLKPALTLKQWSGKWSFGAQYAGTIRTGTNDNSYRLGDVHEGSLWASYLPAQWISLSGRVRAQSTGRIEGLNPNVMGPVQTANPDFSGGETVDLLGGVNFVATHGALAGHRLGIELGAPIYQNVNGPQLTGDWMLTVGWQKAF</sequence>
<proteinExistence type="predicted"/>
<gene>
    <name evidence="2" type="ORF">HUO14_04060</name>
</gene>
<dbReference type="RefSeq" id="WP_176278566.1">
    <property type="nucleotide sequence ID" value="NZ_JABWMH010000001.1"/>
</dbReference>
<evidence type="ECO:0000256" key="1">
    <source>
        <dbReference type="SAM" id="SignalP"/>
    </source>
</evidence>
<reference evidence="2 3" key="1">
    <citation type="submission" date="2020-06" db="EMBL/GenBank/DDBJ databases">
        <authorList>
            <person name="Kim S.-J."/>
            <person name="Park S.-J."/>
        </authorList>
    </citation>
    <scope>NUCLEOTIDE SEQUENCE [LARGE SCALE GENOMIC DNA]</scope>
    <source>
        <strain evidence="2 3">SW-151</strain>
    </source>
</reference>
<evidence type="ECO:0000313" key="3">
    <source>
        <dbReference type="Proteomes" id="UP000652427"/>
    </source>
</evidence>
<evidence type="ECO:0000313" key="2">
    <source>
        <dbReference type="EMBL" id="NVD27083.1"/>
    </source>
</evidence>
<accession>A0ABX2N042</accession>
<protein>
    <submittedName>
        <fullName evidence="2">Transporter</fullName>
    </submittedName>
</protein>
<name>A0ABX2N042_9SPHN</name>
<dbReference type="Proteomes" id="UP000652427">
    <property type="component" value="Unassembled WGS sequence"/>
</dbReference>
<feature type="chain" id="PRO_5046246897" evidence="1">
    <location>
        <begin position="23"/>
        <end position="361"/>
    </location>
</feature>
<organism evidence="2 3">
    <name type="scientific">Parasphingorhabdus flavimaris</name>
    <dbReference type="NCBI Taxonomy" id="266812"/>
    <lineage>
        <taxon>Bacteria</taxon>
        <taxon>Pseudomonadati</taxon>
        <taxon>Pseudomonadota</taxon>
        <taxon>Alphaproteobacteria</taxon>
        <taxon>Sphingomonadales</taxon>
        <taxon>Sphingomonadaceae</taxon>
        <taxon>Parasphingorhabdus</taxon>
    </lineage>
</organism>
<dbReference type="EMBL" id="JABWMH010000001">
    <property type="protein sequence ID" value="NVD27083.1"/>
    <property type="molecule type" value="Genomic_DNA"/>
</dbReference>
<comment type="caution">
    <text evidence="2">The sequence shown here is derived from an EMBL/GenBank/DDBJ whole genome shotgun (WGS) entry which is preliminary data.</text>
</comment>
<feature type="signal peptide" evidence="1">
    <location>
        <begin position="1"/>
        <end position="22"/>
    </location>
</feature>
<keyword evidence="3" id="KW-1185">Reference proteome</keyword>
<keyword evidence="1" id="KW-0732">Signal</keyword>